<dbReference type="EMBL" id="GBRH01283475">
    <property type="protein sequence ID" value="JAD14420.1"/>
    <property type="molecule type" value="Transcribed_RNA"/>
</dbReference>
<reference evidence="2" key="2">
    <citation type="journal article" date="2015" name="Data Brief">
        <title>Shoot transcriptome of the giant reed, Arundo donax.</title>
        <authorList>
            <person name="Barrero R.A."/>
            <person name="Guerrero F.D."/>
            <person name="Moolhuijzen P."/>
            <person name="Goolsby J.A."/>
            <person name="Tidwell J."/>
            <person name="Bellgard S.E."/>
            <person name="Bellgard M.I."/>
        </authorList>
    </citation>
    <scope>NUCLEOTIDE SEQUENCE</scope>
    <source>
        <tissue evidence="2">Shoot tissue taken approximately 20 cm above the soil surface</tissue>
    </source>
</reference>
<reference evidence="2" key="1">
    <citation type="submission" date="2014-09" db="EMBL/GenBank/DDBJ databases">
        <authorList>
            <person name="Magalhaes I.L.F."/>
            <person name="Oliveira U."/>
            <person name="Santos F.R."/>
            <person name="Vidigal T.H.D.A."/>
            <person name="Brescovit A.D."/>
            <person name="Santos A.J."/>
        </authorList>
    </citation>
    <scope>NUCLEOTIDE SEQUENCE</scope>
    <source>
        <tissue evidence="2">Shoot tissue taken approximately 20 cm above the soil surface</tissue>
    </source>
</reference>
<name>A0A0A8XPF9_ARUDO</name>
<sequence>MWRSRPRGKGGMWRRRRGRRTGRGGNR</sequence>
<evidence type="ECO:0000313" key="2">
    <source>
        <dbReference type="EMBL" id="JAD14420.1"/>
    </source>
</evidence>
<accession>A0A0A8XPF9</accession>
<protein>
    <submittedName>
        <fullName evidence="2">Uncharacterized protein</fullName>
    </submittedName>
</protein>
<feature type="region of interest" description="Disordered" evidence="1">
    <location>
        <begin position="1"/>
        <end position="27"/>
    </location>
</feature>
<organism evidence="2">
    <name type="scientific">Arundo donax</name>
    <name type="common">Giant reed</name>
    <name type="synonym">Donax arundinaceus</name>
    <dbReference type="NCBI Taxonomy" id="35708"/>
    <lineage>
        <taxon>Eukaryota</taxon>
        <taxon>Viridiplantae</taxon>
        <taxon>Streptophyta</taxon>
        <taxon>Embryophyta</taxon>
        <taxon>Tracheophyta</taxon>
        <taxon>Spermatophyta</taxon>
        <taxon>Magnoliopsida</taxon>
        <taxon>Liliopsida</taxon>
        <taxon>Poales</taxon>
        <taxon>Poaceae</taxon>
        <taxon>PACMAD clade</taxon>
        <taxon>Arundinoideae</taxon>
        <taxon>Arundineae</taxon>
        <taxon>Arundo</taxon>
    </lineage>
</organism>
<evidence type="ECO:0000256" key="1">
    <source>
        <dbReference type="SAM" id="MobiDB-lite"/>
    </source>
</evidence>
<proteinExistence type="predicted"/>
<dbReference type="AlphaFoldDB" id="A0A0A8XPF9"/>